<dbReference type="EMBL" id="JAPTGG010000001">
    <property type="protein sequence ID" value="MCZ0863710.1"/>
    <property type="molecule type" value="Genomic_DNA"/>
</dbReference>
<keyword evidence="7" id="KW-0813">Transport</keyword>
<gene>
    <name evidence="7 8" type="primary">nhaA</name>
    <name evidence="8" type="ORF">O0V09_00775</name>
</gene>
<keyword evidence="7" id="KW-0915">Sodium</keyword>
<feature type="transmembrane region" description="Helical" evidence="7">
    <location>
        <begin position="426"/>
        <end position="445"/>
    </location>
</feature>
<comment type="function">
    <text evidence="7">Na(+)/H(+) antiporter that extrudes sodium in exchange for external protons.</text>
</comment>
<feature type="transmembrane region" description="Helical" evidence="7">
    <location>
        <begin position="388"/>
        <end position="414"/>
    </location>
</feature>
<keyword evidence="5 7" id="KW-0472">Membrane</keyword>
<dbReference type="Gene3D" id="1.20.1530.10">
    <property type="entry name" value="Na+/H+ antiporter like domain"/>
    <property type="match status" value="1"/>
</dbReference>
<dbReference type="HAMAP" id="MF_01844">
    <property type="entry name" value="NhaA"/>
    <property type="match status" value="1"/>
</dbReference>
<feature type="transmembrane region" description="Helical" evidence="7">
    <location>
        <begin position="322"/>
        <end position="342"/>
    </location>
</feature>
<organism evidence="8 9">
    <name type="scientific">Dasania phycosphaerae</name>
    <dbReference type="NCBI Taxonomy" id="2950436"/>
    <lineage>
        <taxon>Bacteria</taxon>
        <taxon>Pseudomonadati</taxon>
        <taxon>Pseudomonadota</taxon>
        <taxon>Gammaproteobacteria</taxon>
        <taxon>Cellvibrionales</taxon>
        <taxon>Spongiibacteraceae</taxon>
        <taxon>Dasania</taxon>
    </lineage>
</organism>
<feature type="transmembrane region" description="Helical" evidence="7">
    <location>
        <begin position="143"/>
        <end position="161"/>
    </location>
</feature>
<name>A0A9J6RGD3_9GAMM</name>
<protein>
    <recommendedName>
        <fullName evidence="7">Na(+)/H(+) antiporter NhaA</fullName>
    </recommendedName>
    <alternativeName>
        <fullName evidence="7">Sodium/proton antiporter NhaA</fullName>
    </alternativeName>
</protein>
<evidence type="ECO:0000256" key="1">
    <source>
        <dbReference type="ARBA" id="ARBA00004429"/>
    </source>
</evidence>
<dbReference type="NCBIfam" id="TIGR00773">
    <property type="entry name" value="NhaA"/>
    <property type="match status" value="1"/>
</dbReference>
<evidence type="ECO:0000313" key="9">
    <source>
        <dbReference type="Proteomes" id="UP001069090"/>
    </source>
</evidence>
<sequence length="452" mass="48868">MTESSNQTALEQAFSKVLSPFQNFIEEQKSSSIILISATVLALMLANSEWAQHYSDYLHYQIGLLVGQQPYAMSFKHWVNDGLMAIFFFVIGVEIKRELLAGEIRDIKKSAPILVAALGGMLVPALFYFALTFDTAYASGWGIPMATDTAFAIGVLALLGARIPISAFAFITALAIVDDLGAIVVIALFYTESIQLAYLYIAAVILLLLILANAVGLRRPSVYILGGVAMWLAMLVSGIHATVAGILVAATIPARSSKEPDWFIKRIKKLLHRFERIESGKQAEVKILEQKEQHQVVENVLDAAHQASTPLKRWENALRHPVALLVMPIFAFTNAGVSLDDLSLAGIVAQPLSLAIMLGLVLGKCLGISLFAWLAIKLGMGELPEGLTIRHIIGLSFLCGIGFTMSIFIAGMSFGGNEELLAMAKIAILIASTVSGVLAYAWLYVVSLGQDS</sequence>
<reference evidence="8 9" key="1">
    <citation type="submission" date="2022-12" db="EMBL/GenBank/DDBJ databases">
        <title>Dasania phycosphaerae sp. nov., isolated from particulate material of the south coast of Korea.</title>
        <authorList>
            <person name="Jiang Y."/>
        </authorList>
    </citation>
    <scope>NUCLEOTIDE SEQUENCE [LARGE SCALE GENOMIC DNA]</scope>
    <source>
        <strain evidence="8 9">GY-19</strain>
    </source>
</reference>
<dbReference type="RefSeq" id="WP_258329855.1">
    <property type="nucleotide sequence ID" value="NZ_JAPTGG010000001.1"/>
</dbReference>
<dbReference type="PANTHER" id="PTHR30341:SF0">
    <property type="entry name" value="NA(+)_H(+) ANTIPORTER NHAA"/>
    <property type="match status" value="1"/>
</dbReference>
<comment type="subcellular location">
    <subcellularLocation>
        <location evidence="1">Cell inner membrane</location>
        <topology evidence="1">Multi-pass membrane protein</topology>
    </subcellularLocation>
    <subcellularLocation>
        <location evidence="7">Cell membrane</location>
        <topology evidence="7">Multi-pass membrane protein</topology>
    </subcellularLocation>
</comment>
<evidence type="ECO:0000256" key="2">
    <source>
        <dbReference type="ARBA" id="ARBA00022475"/>
    </source>
</evidence>
<keyword evidence="4 7" id="KW-1133">Transmembrane helix</keyword>
<feature type="transmembrane region" description="Helical" evidence="7">
    <location>
        <begin position="168"/>
        <end position="190"/>
    </location>
</feature>
<keyword evidence="3 7" id="KW-0812">Transmembrane</keyword>
<dbReference type="InterPro" id="IPR023171">
    <property type="entry name" value="Na/H_antiporter_dom_sf"/>
</dbReference>
<accession>A0A9J6RGD3</accession>
<keyword evidence="7" id="KW-0406">Ion transport</keyword>
<keyword evidence="7" id="KW-0050">Antiport</keyword>
<evidence type="ECO:0000313" key="8">
    <source>
        <dbReference type="EMBL" id="MCZ0863710.1"/>
    </source>
</evidence>
<dbReference type="GO" id="GO:0005886">
    <property type="term" value="C:plasma membrane"/>
    <property type="evidence" value="ECO:0007669"/>
    <property type="project" value="UniProtKB-SubCell"/>
</dbReference>
<keyword evidence="2 7" id="KW-1003">Cell membrane</keyword>
<dbReference type="Pfam" id="PF06965">
    <property type="entry name" value="Na_H_antiport_1"/>
    <property type="match status" value="1"/>
</dbReference>
<feature type="transmembrane region" description="Helical" evidence="7">
    <location>
        <begin position="113"/>
        <end position="131"/>
    </location>
</feature>
<evidence type="ECO:0000256" key="4">
    <source>
        <dbReference type="ARBA" id="ARBA00022989"/>
    </source>
</evidence>
<dbReference type="GO" id="GO:0015385">
    <property type="term" value="F:sodium:proton antiporter activity"/>
    <property type="evidence" value="ECO:0007669"/>
    <property type="project" value="UniProtKB-UniRule"/>
</dbReference>
<comment type="similarity">
    <text evidence="7">Belongs to the NhaA Na(+)/H(+) (TC 2.A.33) antiporter family.</text>
</comment>
<feature type="transmembrane region" description="Helical" evidence="7">
    <location>
        <begin position="196"/>
        <end position="215"/>
    </location>
</feature>
<evidence type="ECO:0000256" key="6">
    <source>
        <dbReference type="ARBA" id="ARBA00023201"/>
    </source>
</evidence>
<feature type="transmembrane region" description="Helical" evidence="7">
    <location>
        <begin position="222"/>
        <end position="252"/>
    </location>
</feature>
<feature type="transmembrane region" description="Helical" evidence="7">
    <location>
        <begin position="354"/>
        <end position="376"/>
    </location>
</feature>
<evidence type="ECO:0000256" key="3">
    <source>
        <dbReference type="ARBA" id="ARBA00022692"/>
    </source>
</evidence>
<dbReference type="InterPro" id="IPR004670">
    <property type="entry name" value="NhaA"/>
</dbReference>
<evidence type="ECO:0000256" key="5">
    <source>
        <dbReference type="ARBA" id="ARBA00023136"/>
    </source>
</evidence>
<keyword evidence="9" id="KW-1185">Reference proteome</keyword>
<dbReference type="PANTHER" id="PTHR30341">
    <property type="entry name" value="SODIUM ION/PROTON ANTIPORTER NHAA-RELATED"/>
    <property type="match status" value="1"/>
</dbReference>
<feature type="transmembrane region" description="Helical" evidence="7">
    <location>
        <begin position="71"/>
        <end position="93"/>
    </location>
</feature>
<dbReference type="AlphaFoldDB" id="A0A9J6RGD3"/>
<proteinExistence type="inferred from homology"/>
<comment type="catalytic activity">
    <reaction evidence="7">
        <text>Na(+)(in) + 2 H(+)(out) = Na(+)(out) + 2 H(+)(in)</text>
        <dbReference type="Rhea" id="RHEA:29251"/>
        <dbReference type="ChEBI" id="CHEBI:15378"/>
        <dbReference type="ChEBI" id="CHEBI:29101"/>
    </reaction>
</comment>
<evidence type="ECO:0000256" key="7">
    <source>
        <dbReference type="HAMAP-Rule" id="MF_01844"/>
    </source>
</evidence>
<dbReference type="GO" id="GO:0006885">
    <property type="term" value="P:regulation of pH"/>
    <property type="evidence" value="ECO:0007669"/>
    <property type="project" value="UniProtKB-UniRule"/>
</dbReference>
<dbReference type="Proteomes" id="UP001069090">
    <property type="component" value="Unassembled WGS sequence"/>
</dbReference>
<keyword evidence="6 7" id="KW-0739">Sodium transport</keyword>
<comment type="caution">
    <text evidence="8">The sequence shown here is derived from an EMBL/GenBank/DDBJ whole genome shotgun (WGS) entry which is preliminary data.</text>
</comment>